<feature type="repeat" description="RCC1" evidence="21">
    <location>
        <begin position="161"/>
        <end position="210"/>
    </location>
</feature>
<reference evidence="24" key="2">
    <citation type="submission" date="2025-09" db="UniProtKB">
        <authorList>
            <consortium name="Ensembl"/>
        </authorList>
    </citation>
    <scope>IDENTIFICATION</scope>
</reference>
<evidence type="ECO:0000256" key="16">
    <source>
        <dbReference type="ARBA" id="ARBA00023273"/>
    </source>
</evidence>
<keyword evidence="14" id="KW-0969">Cilium</keyword>
<dbReference type="GO" id="GO:0007601">
    <property type="term" value="P:visual perception"/>
    <property type="evidence" value="ECO:0007669"/>
    <property type="project" value="UniProtKB-KW"/>
</dbReference>
<feature type="compositionally biased region" description="Basic and acidic residues" evidence="22">
    <location>
        <begin position="490"/>
        <end position="519"/>
    </location>
</feature>
<evidence type="ECO:0000256" key="6">
    <source>
        <dbReference type="ARBA" id="ARBA00022490"/>
    </source>
</evidence>
<feature type="compositionally biased region" description="Polar residues" evidence="22">
    <location>
        <begin position="555"/>
        <end position="567"/>
    </location>
</feature>
<keyword evidence="17" id="KW-0449">Lipoprotein</keyword>
<dbReference type="FunFam" id="2.130.10.30:FF:000013">
    <property type="entry name" value="Retinitis pigmentosa GTPase regulator isoform 1"/>
    <property type="match status" value="1"/>
</dbReference>
<gene>
    <name evidence="24" type="primary">RPGR</name>
</gene>
<keyword evidence="7" id="KW-0597">Phosphoprotein</keyword>
<dbReference type="Gene3D" id="2.130.10.30">
    <property type="entry name" value="Regulator of chromosome condensation 1/beta-lactamase-inhibitor protein II"/>
    <property type="match status" value="1"/>
</dbReference>
<keyword evidence="6" id="KW-0963">Cytoplasm</keyword>
<evidence type="ECO:0000313" key="24">
    <source>
        <dbReference type="Ensembl" id="ENSLLEP00000006460.1"/>
    </source>
</evidence>
<keyword evidence="19" id="KW-0844">Vision</keyword>
<dbReference type="GO" id="GO:0005085">
    <property type="term" value="F:guanyl-nucleotide exchange factor activity"/>
    <property type="evidence" value="ECO:0007669"/>
    <property type="project" value="UniProtKB-KW"/>
</dbReference>
<evidence type="ECO:0000256" key="11">
    <source>
        <dbReference type="ARBA" id="ARBA00022794"/>
    </source>
</evidence>
<keyword evidence="18" id="KW-0636">Prenylation</keyword>
<organism evidence="24 25">
    <name type="scientific">Leptobrachium leishanense</name>
    <name type="common">Leishan spiny toad</name>
    <dbReference type="NCBI Taxonomy" id="445787"/>
    <lineage>
        <taxon>Eukaryota</taxon>
        <taxon>Metazoa</taxon>
        <taxon>Chordata</taxon>
        <taxon>Craniata</taxon>
        <taxon>Vertebrata</taxon>
        <taxon>Euteleostomi</taxon>
        <taxon>Amphibia</taxon>
        <taxon>Batrachia</taxon>
        <taxon>Anura</taxon>
        <taxon>Pelobatoidea</taxon>
        <taxon>Megophryidae</taxon>
        <taxon>Leptobrachium</taxon>
    </lineage>
</organism>
<feature type="repeat" description="RCC1" evidence="21">
    <location>
        <begin position="262"/>
        <end position="314"/>
    </location>
</feature>
<feature type="compositionally biased region" description="Acidic residues" evidence="22">
    <location>
        <begin position="579"/>
        <end position="602"/>
    </location>
</feature>
<comment type="subcellular location">
    <subcellularLocation>
        <location evidence="1">Cytoplasm</location>
        <location evidence="1">Cytoskeleton</location>
        <location evidence="1">Cilium basal body</location>
    </subcellularLocation>
    <subcellularLocation>
        <location evidence="4">Cytoplasm</location>
        <location evidence="4">Cytoskeleton</location>
        <location evidence="4">Flagellum axoneme</location>
    </subcellularLocation>
    <subcellularLocation>
        <location evidence="2">Cytoplasm</location>
        <location evidence="2">Cytoskeleton</location>
        <location evidence="2">Microtubule organizing center</location>
        <location evidence="2">Centrosome</location>
    </subcellularLocation>
    <subcellularLocation>
        <location evidence="3">Golgi apparatus</location>
    </subcellularLocation>
</comment>
<feature type="region of interest" description="Disordered" evidence="22">
    <location>
        <begin position="441"/>
        <end position="519"/>
    </location>
</feature>
<feature type="compositionally biased region" description="Basic and acidic residues" evidence="22">
    <location>
        <begin position="635"/>
        <end position="649"/>
    </location>
</feature>
<sequence>MAADESQDLIPDSGALFTFGNSKFADNHPSTFLLKNDKPAYIACGDEHTALVTENGKLYVFGSNNWGQLGLGPGNTINKPTCVKELKTEKVKFAACGRNHTLVSTVQGKIFSSGSNSEGQLGLGDLKERKSFHEISFFNTHYQIKQLSAGSNTSAALTEDGKLFMWGDNSEGQLGLGNGLTMHTPQQVNFGKPISWISCGYYHSAFVTQDGELYTFGEPENGKLGQPPELLAGHKVPQRVSGISGKVKMVSCGGGHTVAVTDKIYTFGLGQFGQLGHGTHIFETQLPKVVDAMKKNEVCHVACGENHTALITELFLTQLAELMLTPAKTGILLSGNLERLVNVITCPHVIRYRGLLYTFGDDRHGKLGLGGENFTNQFVPTFCSNFLKYTVQSVACGGCHMLVFATPRPKESKDTLKENYLTDTSFNGDNEMSASLHRTFSARHRRREKGYEQTQALSRTLPPLTNRPLNTSMAVTSNTIPPRLHKVRPPHIESPFRSEQQLRESPEDSVPKDDEDGQTKDLVKSFSAADSSDTESQEKSLGDTTDVLNMTHVMSLNPENQTLNFSPVQKRKEARASEESEEEEEDEEEEEQEEEEDNEEKDDPNSANENGTIITPQTTAETPVKAPKQEPLIEEDSKLVQDVKQKEGGNRTISPEADRNKTTLIEKTKKMSIFRRKSSSQKSLQESKDNADPVKANTVETQKESVKDVWRLSSINIFGKLMPAQELQGNIPCQ</sequence>
<feature type="compositionally biased region" description="Basic and acidic residues" evidence="22">
    <location>
        <begin position="656"/>
        <end position="669"/>
    </location>
</feature>
<dbReference type="InterPro" id="IPR000408">
    <property type="entry name" value="Reg_chr_condens"/>
</dbReference>
<feature type="region of interest" description="Disordered" evidence="22">
    <location>
        <begin position="525"/>
        <end position="544"/>
    </location>
</feature>
<keyword evidence="10" id="KW-0677">Repeat</keyword>
<feature type="repeat" description="RCC1" evidence="21">
    <location>
        <begin position="211"/>
        <end position="263"/>
    </location>
</feature>
<dbReference type="InterPro" id="IPR009091">
    <property type="entry name" value="RCC1/BLIP-II"/>
</dbReference>
<feature type="repeat" description="RCC1" evidence="21">
    <location>
        <begin position="108"/>
        <end position="160"/>
    </location>
</feature>
<keyword evidence="25" id="KW-1185">Reference proteome</keyword>
<evidence type="ECO:0000256" key="10">
    <source>
        <dbReference type="ARBA" id="ARBA00022737"/>
    </source>
</evidence>
<dbReference type="Ensembl" id="ENSLLET00000006730.1">
    <property type="protein sequence ID" value="ENSLLEP00000006460.1"/>
    <property type="gene ID" value="ENSLLEG00000004085.1"/>
</dbReference>
<name>A0A8C5LXB0_9ANUR</name>
<evidence type="ECO:0000256" key="13">
    <source>
        <dbReference type="ARBA" id="ARBA00023034"/>
    </source>
</evidence>
<dbReference type="SUPFAM" id="SSF50985">
    <property type="entry name" value="RCC1/BLIP-II"/>
    <property type="match status" value="1"/>
</dbReference>
<dbReference type="GO" id="GO:0005794">
    <property type="term" value="C:Golgi apparatus"/>
    <property type="evidence" value="ECO:0007669"/>
    <property type="project" value="UniProtKB-SubCell"/>
</dbReference>
<evidence type="ECO:0000256" key="5">
    <source>
        <dbReference type="ARBA" id="ARBA00022481"/>
    </source>
</evidence>
<keyword evidence="13" id="KW-0333">Golgi apparatus</keyword>
<evidence type="ECO:0000256" key="2">
    <source>
        <dbReference type="ARBA" id="ARBA00004300"/>
    </source>
</evidence>
<feature type="repeat" description="RCC1" evidence="21">
    <location>
        <begin position="354"/>
        <end position="407"/>
    </location>
</feature>
<dbReference type="PANTHER" id="PTHR22872">
    <property type="entry name" value="BTK-BINDING PROTEIN-RELATED"/>
    <property type="match status" value="1"/>
</dbReference>
<evidence type="ECO:0000256" key="9">
    <source>
        <dbReference type="ARBA" id="ARBA00022658"/>
    </source>
</evidence>
<keyword evidence="5" id="KW-0488">Methylation</keyword>
<protein>
    <recommendedName>
        <fullName evidence="20">X-linked retinitis pigmentosa GTPase regulator</fullName>
    </recommendedName>
</protein>
<evidence type="ECO:0000256" key="17">
    <source>
        <dbReference type="ARBA" id="ARBA00023288"/>
    </source>
</evidence>
<evidence type="ECO:0000256" key="15">
    <source>
        <dbReference type="ARBA" id="ARBA00023212"/>
    </source>
</evidence>
<dbReference type="PROSITE" id="PS50012">
    <property type="entry name" value="RCC1_3"/>
    <property type="match status" value="6"/>
</dbReference>
<dbReference type="GO" id="GO:0005929">
    <property type="term" value="C:cilium"/>
    <property type="evidence" value="ECO:0007669"/>
    <property type="project" value="UniProtKB-ARBA"/>
</dbReference>
<evidence type="ECO:0000256" key="18">
    <source>
        <dbReference type="ARBA" id="ARBA00023289"/>
    </source>
</evidence>
<keyword evidence="16" id="KW-0966">Cell projection</keyword>
<keyword evidence="15" id="KW-0206">Cytoskeleton</keyword>
<evidence type="ECO:0000256" key="7">
    <source>
        <dbReference type="ARBA" id="ARBA00022553"/>
    </source>
</evidence>
<dbReference type="AlphaFoldDB" id="A0A8C5LXB0"/>
<dbReference type="PANTHER" id="PTHR22872:SF9">
    <property type="entry name" value="X-LINKED RETINITIS PIGMENTOSA GTPASE REGULATOR"/>
    <property type="match status" value="1"/>
</dbReference>
<dbReference type="PRINTS" id="PR00633">
    <property type="entry name" value="RCCNDNSATION"/>
</dbReference>
<feature type="compositionally biased region" description="Basic residues" evidence="22">
    <location>
        <begin position="670"/>
        <end position="679"/>
    </location>
</feature>
<keyword evidence="11" id="KW-0970">Cilium biogenesis/degradation</keyword>
<evidence type="ECO:0000256" key="4">
    <source>
        <dbReference type="ARBA" id="ARBA00004611"/>
    </source>
</evidence>
<dbReference type="Pfam" id="PF00415">
    <property type="entry name" value="RCC1"/>
    <property type="match status" value="1"/>
</dbReference>
<proteinExistence type="predicted"/>
<dbReference type="InterPro" id="IPR058923">
    <property type="entry name" value="RCC1-like_dom"/>
</dbReference>
<feature type="repeat" description="RCC1" evidence="21">
    <location>
        <begin position="56"/>
        <end position="107"/>
    </location>
</feature>
<dbReference type="PROSITE" id="PS00626">
    <property type="entry name" value="RCC1_2"/>
    <property type="match status" value="4"/>
</dbReference>
<accession>A0A8C5LXB0</accession>
<dbReference type="Pfam" id="PF25390">
    <property type="entry name" value="WD40_RLD"/>
    <property type="match status" value="1"/>
</dbReference>
<evidence type="ECO:0000256" key="20">
    <source>
        <dbReference type="ARBA" id="ARBA00073293"/>
    </source>
</evidence>
<keyword evidence="8" id="KW-0716">Sensory transduction</keyword>
<evidence type="ECO:0000256" key="19">
    <source>
        <dbReference type="ARBA" id="ARBA00023305"/>
    </source>
</evidence>
<evidence type="ECO:0000256" key="22">
    <source>
        <dbReference type="SAM" id="MobiDB-lite"/>
    </source>
</evidence>
<keyword evidence="12" id="KW-0282">Flagellum</keyword>
<feature type="compositionally biased region" description="Polar residues" evidence="22">
    <location>
        <begin position="467"/>
        <end position="480"/>
    </location>
</feature>
<evidence type="ECO:0000256" key="14">
    <source>
        <dbReference type="ARBA" id="ARBA00023069"/>
    </source>
</evidence>
<evidence type="ECO:0000256" key="8">
    <source>
        <dbReference type="ARBA" id="ARBA00022606"/>
    </source>
</evidence>
<keyword evidence="9" id="KW-0344">Guanine-nucleotide releasing factor</keyword>
<evidence type="ECO:0000256" key="1">
    <source>
        <dbReference type="ARBA" id="ARBA00004120"/>
    </source>
</evidence>
<dbReference type="OrthoDB" id="10253607at2759"/>
<evidence type="ECO:0000256" key="21">
    <source>
        <dbReference type="PROSITE-ProRule" id="PRU00235"/>
    </source>
</evidence>
<dbReference type="GO" id="GO:0030030">
    <property type="term" value="P:cell projection organization"/>
    <property type="evidence" value="ECO:0007669"/>
    <property type="project" value="UniProtKB-KW"/>
</dbReference>
<reference evidence="24" key="1">
    <citation type="submission" date="2025-08" db="UniProtKB">
        <authorList>
            <consortium name="Ensembl"/>
        </authorList>
    </citation>
    <scope>IDENTIFICATION</scope>
</reference>
<evidence type="ECO:0000256" key="3">
    <source>
        <dbReference type="ARBA" id="ARBA00004555"/>
    </source>
</evidence>
<feature type="region of interest" description="Disordered" evidence="22">
    <location>
        <begin position="555"/>
        <end position="705"/>
    </location>
</feature>
<dbReference type="Proteomes" id="UP000694569">
    <property type="component" value="Unplaced"/>
</dbReference>
<feature type="compositionally biased region" description="Polar residues" evidence="22">
    <location>
        <begin position="605"/>
        <end position="621"/>
    </location>
</feature>
<evidence type="ECO:0000259" key="23">
    <source>
        <dbReference type="Pfam" id="PF25390"/>
    </source>
</evidence>
<feature type="domain" description="RCC1-like" evidence="23">
    <location>
        <begin position="35"/>
        <end position="309"/>
    </location>
</feature>
<evidence type="ECO:0000256" key="12">
    <source>
        <dbReference type="ARBA" id="ARBA00022846"/>
    </source>
</evidence>
<dbReference type="GeneTree" id="ENSGT00940000159616"/>
<dbReference type="GO" id="GO:0005813">
    <property type="term" value="C:centrosome"/>
    <property type="evidence" value="ECO:0007669"/>
    <property type="project" value="UniProtKB-SubCell"/>
</dbReference>
<evidence type="ECO:0000313" key="25">
    <source>
        <dbReference type="Proteomes" id="UP000694569"/>
    </source>
</evidence>
<dbReference type="InterPro" id="IPR051625">
    <property type="entry name" value="Signaling_Regulatory_Domain"/>
</dbReference>